<evidence type="ECO:0000256" key="8">
    <source>
        <dbReference type="ARBA" id="ARBA00022991"/>
    </source>
</evidence>
<keyword evidence="10" id="KW-0472">Membrane</keyword>
<evidence type="ECO:0000256" key="7">
    <source>
        <dbReference type="ARBA" id="ARBA00022738"/>
    </source>
</evidence>
<keyword evidence="6" id="KW-0677">Repeat</keyword>
<feature type="region of interest" description="Disordered" evidence="14">
    <location>
        <begin position="683"/>
        <end position="705"/>
    </location>
</feature>
<dbReference type="PANTHER" id="PTHR34011:SF6">
    <property type="entry name" value="PHYCOBILIPROTEIN APCE"/>
    <property type="match status" value="1"/>
</dbReference>
<sequence>MTVTASSGSRSVAPQLYDTLPLGSVRLAEQQDRFPGRTELERMVTFFQDGQRRIGIARRIAANADGIVARAADRIFSGGSPLSYLDEPLSQVAAVPGLGSDALAADQEAFQRSVETYAVGTGGRGFLSRLLGSFGEQTELRVVTPAGFSPINVARYGNDNMRKSLRDLGWFLRYVGYAVVAGDPSILVVNARGLRQILEKGCSLPAANVALQEMRRAAAELFRDEPESRGLVIDAFNVLLTELAVATPTPRKRKGSDVAQGLQLPESYVQASESRQRFVMRPALSGVEKAGVIRAAYRQVFERDIVKGYSLRLDDAESDCLNGRISMREFVRRLARSPLYRDQFFLGVSNSRAVELAFRHVLGRGVSTLEEFRRYFAIISDKGLAALIDALVDSAEYARVFGEETVPYLRDLGEEPQESANWGANRKLFNFSAPFQGSPQFITSFAAQRQPLPDQHVYGGANDPVANQYGAIFPSSTRKPSTAAAGFGYDSRRLLLGNSLGLAGQIASADARRARPVRGGPRVVTLQRDGSDRPALLKRSGARTVGNNERVRKAVIAAVYRQLIGNLAYDGERLESEESRLLNGEISLRQFIRAVARSAAFRRRFWDGLYVVKSIEVMHRHLLGRPSFGRWEIDAYFDVAARSGFYGLVDALLDSQEYADAFGDDTVPYERFITPADRNARKVPGIRPGFSLPPAPGATQLTRRPEPSRTIVGFRDSGALPRRRSWSALEDAARRDKLGGAGTPPSPSLLRTAESNAVATSGGGGLLGRHTTPLWLSDRRDPEQLTAVIRAAYRQVLGNVQPMEAERLLTAESQLASGMLSVRAFVRAIACSDFYRRRYFEVNSPQRFVELNFKHLLGRPPRNQSELSEHLRRVVSEGLVAEVDSHLDSDEYQIRFGEDIVPYPLPRISDAAEPLDSFNRRLRSSRGLAGTDAVQANFPLQLSVTQPRPVAPPASAPAPAAPAAATPVDPVAAPLWKARVATSPSPDFARAVPRRYLPSYLLATSSRPNVEAGRRISANKPLKLGSAAGEDELQQVIRAIYRQLIGRMPLESERLTQAESMLRGRRITVAGFVKCVSESNLFQSRIAAMAPQRSADASHMALLGRAPTSAERTAFLAKRAGKGQVAAVSALCEADAYGRSFAEDEVPTLKGLSSAAGQPQEVVNRTAALYGGEAGQTPRG</sequence>
<dbReference type="InterPro" id="IPR012128">
    <property type="entry name" value="Phycobilisome_asu/bsu"/>
</dbReference>
<gene>
    <name evidence="16" type="ORF">ERJ67_09995</name>
</gene>
<dbReference type="InterPro" id="IPR038719">
    <property type="entry name" value="Phycobilisome_asu/bsu_sf"/>
</dbReference>
<comment type="similarity">
    <text evidence="2">Belongs to the phycobiliprotein family.</text>
</comment>
<evidence type="ECO:0000256" key="12">
    <source>
        <dbReference type="ARBA" id="ARBA00023307"/>
    </source>
</evidence>
<evidence type="ECO:0000313" key="17">
    <source>
        <dbReference type="Proteomes" id="UP000317990"/>
    </source>
</evidence>
<feature type="region of interest" description="Disordered" evidence="14">
    <location>
        <begin position="945"/>
        <end position="965"/>
    </location>
</feature>
<feature type="domain" description="PBS-linker" evidence="15">
    <location>
        <begin position="753"/>
        <end position="933"/>
    </location>
</feature>
<feature type="domain" description="PBS-linker" evidence="15">
    <location>
        <begin position="1002"/>
        <end position="1178"/>
    </location>
</feature>
<evidence type="ECO:0000259" key="15">
    <source>
        <dbReference type="PROSITE" id="PS51445"/>
    </source>
</evidence>
<dbReference type="GO" id="GO:0012505">
    <property type="term" value="C:endomembrane system"/>
    <property type="evidence" value="ECO:0007669"/>
    <property type="project" value="UniProtKB-SubCell"/>
</dbReference>
<feature type="domain" description="PBS-linker" evidence="15">
    <location>
        <begin position="517"/>
        <end position="710"/>
    </location>
</feature>
<keyword evidence="7 13" id="KW-0605">Phycobilisome</keyword>
<keyword evidence="12" id="KW-0089">Bile pigment</keyword>
<protein>
    <recommendedName>
        <fullName evidence="3">Phycobiliprotein ApcE</fullName>
    </recommendedName>
</protein>
<evidence type="ECO:0000256" key="11">
    <source>
        <dbReference type="ARBA" id="ARBA00023239"/>
    </source>
</evidence>
<evidence type="ECO:0000256" key="9">
    <source>
        <dbReference type="ARBA" id="ARBA00023078"/>
    </source>
</evidence>
<dbReference type="Pfam" id="PF00502">
    <property type="entry name" value="Phycobilisome"/>
    <property type="match status" value="2"/>
</dbReference>
<name>A0A524RLQ0_9CHRO</name>
<dbReference type="InterPro" id="IPR038255">
    <property type="entry name" value="PBS_linker_sf"/>
</dbReference>
<dbReference type="PROSITE" id="PS51445">
    <property type="entry name" value="PBS_LINKER"/>
    <property type="match status" value="4"/>
</dbReference>
<evidence type="ECO:0000256" key="14">
    <source>
        <dbReference type="SAM" id="MobiDB-lite"/>
    </source>
</evidence>
<keyword evidence="4" id="KW-0602">Photosynthesis</keyword>
<evidence type="ECO:0000256" key="5">
    <source>
        <dbReference type="ARBA" id="ARBA00022549"/>
    </source>
</evidence>
<evidence type="ECO:0000256" key="13">
    <source>
        <dbReference type="PROSITE-ProRule" id="PRU00775"/>
    </source>
</evidence>
<dbReference type="InterPro" id="IPR001297">
    <property type="entry name" value="PBS_linker_dom"/>
</dbReference>
<feature type="domain" description="PBS-linker" evidence="15">
    <location>
        <begin position="258"/>
        <end position="437"/>
    </location>
</feature>
<comment type="subcellular location">
    <subcellularLocation>
        <location evidence="1">Cellular thylakoid membrane</location>
        <topology evidence="1">Peripheral membrane protein</topology>
        <orientation evidence="1">Cytoplasmic side</orientation>
    </subcellularLocation>
</comment>
<keyword evidence="8" id="KW-0157">Chromophore</keyword>
<dbReference type="Gene3D" id="1.10.3130.20">
    <property type="entry name" value="Phycobilisome linker domain"/>
    <property type="match status" value="4"/>
</dbReference>
<keyword evidence="11" id="KW-0456">Lyase</keyword>
<dbReference type="InterPro" id="IPR009050">
    <property type="entry name" value="Globin-like_sf"/>
</dbReference>
<dbReference type="AlphaFoldDB" id="A0A524RLQ0"/>
<dbReference type="EMBL" id="SRMO01000084">
    <property type="protein sequence ID" value="TGG91000.1"/>
    <property type="molecule type" value="Genomic_DNA"/>
</dbReference>
<dbReference type="PANTHER" id="PTHR34011">
    <property type="entry name" value="PHYCOBILISOME 32.1 KDA LINKER POLYPEPTIDE, PHYCOCYANIN-ASSOCIATED, ROD 2-RELATED"/>
    <property type="match status" value="1"/>
</dbReference>
<evidence type="ECO:0000256" key="4">
    <source>
        <dbReference type="ARBA" id="ARBA00022531"/>
    </source>
</evidence>
<reference evidence="16 17" key="1">
    <citation type="journal article" date="2019" name="mSystems">
        <title>Life at home and on the roam: Genomic adaptions reflect the dual lifestyle of an intracellular, facultative symbiont.</title>
        <authorList>
            <person name="Burgsdorf I."/>
        </authorList>
    </citation>
    <scope>NUCLEOTIDE SEQUENCE [LARGE SCALE GENOMIC DNA]</scope>
    <source>
        <strain evidence="16">277cV</strain>
    </source>
</reference>
<dbReference type="Gene3D" id="1.10.490.20">
    <property type="entry name" value="Phycocyanins"/>
    <property type="match status" value="2"/>
</dbReference>
<keyword evidence="5" id="KW-0042">Antenna complex</keyword>
<dbReference type="Proteomes" id="UP000317990">
    <property type="component" value="Unassembled WGS sequence"/>
</dbReference>
<dbReference type="SUPFAM" id="SSF46458">
    <property type="entry name" value="Globin-like"/>
    <property type="match status" value="1"/>
</dbReference>
<keyword evidence="9" id="KW-0793">Thylakoid</keyword>
<evidence type="ECO:0000256" key="3">
    <source>
        <dbReference type="ARBA" id="ARBA00018674"/>
    </source>
</evidence>
<accession>A0A524RLQ0</accession>
<evidence type="ECO:0000313" key="16">
    <source>
        <dbReference type="EMBL" id="TGG91000.1"/>
    </source>
</evidence>
<organism evidence="16 17">
    <name type="scientific">Aphanocapsa feldmannii 277cV</name>
    <dbReference type="NCBI Taxonomy" id="2507553"/>
    <lineage>
        <taxon>Bacteria</taxon>
        <taxon>Bacillati</taxon>
        <taxon>Cyanobacteriota</taxon>
        <taxon>Cyanophyceae</taxon>
        <taxon>Oscillatoriophycideae</taxon>
        <taxon>Chroococcales</taxon>
        <taxon>Microcystaceae</taxon>
        <taxon>Aphanocapsa</taxon>
    </lineage>
</organism>
<dbReference type="Pfam" id="PF00427">
    <property type="entry name" value="PBS_linker_poly"/>
    <property type="match status" value="4"/>
</dbReference>
<comment type="similarity">
    <text evidence="13">Belongs to the phycobilisome linker protein family.</text>
</comment>
<evidence type="ECO:0000256" key="1">
    <source>
        <dbReference type="ARBA" id="ARBA00004445"/>
    </source>
</evidence>
<feature type="compositionally biased region" description="Pro residues" evidence="14">
    <location>
        <begin position="949"/>
        <end position="960"/>
    </location>
</feature>
<evidence type="ECO:0000256" key="2">
    <source>
        <dbReference type="ARBA" id="ARBA00008182"/>
    </source>
</evidence>
<evidence type="ECO:0000256" key="6">
    <source>
        <dbReference type="ARBA" id="ARBA00022737"/>
    </source>
</evidence>
<dbReference type="GO" id="GO:0015979">
    <property type="term" value="P:photosynthesis"/>
    <property type="evidence" value="ECO:0007669"/>
    <property type="project" value="InterPro"/>
</dbReference>
<comment type="caution">
    <text evidence="16">The sequence shown here is derived from an EMBL/GenBank/DDBJ whole genome shotgun (WGS) entry which is preliminary data.</text>
</comment>
<dbReference type="GO" id="GO:0016829">
    <property type="term" value="F:lyase activity"/>
    <property type="evidence" value="ECO:0007669"/>
    <property type="project" value="UniProtKB-KW"/>
</dbReference>
<proteinExistence type="inferred from homology"/>
<dbReference type="GO" id="GO:0030089">
    <property type="term" value="C:phycobilisome"/>
    <property type="evidence" value="ECO:0007669"/>
    <property type="project" value="UniProtKB-UniRule"/>
</dbReference>
<evidence type="ECO:0000256" key="10">
    <source>
        <dbReference type="ARBA" id="ARBA00023136"/>
    </source>
</evidence>